<keyword evidence="12" id="KW-1185">Reference proteome</keyword>
<dbReference type="Gene3D" id="3.80.10.10">
    <property type="entry name" value="Ribonuclease Inhibitor"/>
    <property type="match status" value="1"/>
</dbReference>
<evidence type="ECO:0000256" key="9">
    <source>
        <dbReference type="ARBA" id="ARBA00023170"/>
    </source>
</evidence>
<dbReference type="AlphaFoldDB" id="A0ABD1P7D1"/>
<dbReference type="SUPFAM" id="SSF52058">
    <property type="entry name" value="L domain-like"/>
    <property type="match status" value="1"/>
</dbReference>
<keyword evidence="7" id="KW-1133">Transmembrane helix</keyword>
<dbReference type="EMBL" id="JBFOLJ010000021">
    <property type="protein sequence ID" value="KAL2459771.1"/>
    <property type="molecule type" value="Genomic_DNA"/>
</dbReference>
<keyword evidence="10" id="KW-0325">Glycoprotein</keyword>
<protein>
    <submittedName>
        <fullName evidence="11">Leucine-rich repeat receptor protein kinase EMS1</fullName>
    </submittedName>
</protein>
<dbReference type="FunFam" id="3.80.10.10:FF:000111">
    <property type="entry name" value="LRR receptor-like serine/threonine-protein kinase ERECTA"/>
    <property type="match status" value="1"/>
</dbReference>
<evidence type="ECO:0000313" key="11">
    <source>
        <dbReference type="EMBL" id="KAL2459771.1"/>
    </source>
</evidence>
<dbReference type="Proteomes" id="UP001604277">
    <property type="component" value="Unassembled WGS sequence"/>
</dbReference>
<dbReference type="GO" id="GO:0016020">
    <property type="term" value="C:membrane"/>
    <property type="evidence" value="ECO:0007669"/>
    <property type="project" value="UniProtKB-SubCell"/>
</dbReference>
<dbReference type="PRINTS" id="PR00019">
    <property type="entry name" value="LEURICHRPT"/>
</dbReference>
<evidence type="ECO:0000256" key="5">
    <source>
        <dbReference type="ARBA" id="ARBA00022729"/>
    </source>
</evidence>
<organism evidence="11 12">
    <name type="scientific">Forsythia ovata</name>
    <dbReference type="NCBI Taxonomy" id="205694"/>
    <lineage>
        <taxon>Eukaryota</taxon>
        <taxon>Viridiplantae</taxon>
        <taxon>Streptophyta</taxon>
        <taxon>Embryophyta</taxon>
        <taxon>Tracheophyta</taxon>
        <taxon>Spermatophyta</taxon>
        <taxon>Magnoliopsida</taxon>
        <taxon>eudicotyledons</taxon>
        <taxon>Gunneridae</taxon>
        <taxon>Pentapetalae</taxon>
        <taxon>asterids</taxon>
        <taxon>lamiids</taxon>
        <taxon>Lamiales</taxon>
        <taxon>Oleaceae</taxon>
        <taxon>Forsythieae</taxon>
        <taxon>Forsythia</taxon>
    </lineage>
</organism>
<keyword evidence="11" id="KW-0808">Transferase</keyword>
<reference evidence="12" key="1">
    <citation type="submission" date="2024-07" db="EMBL/GenBank/DDBJ databases">
        <title>Two chromosome-level genome assemblies of Korean endemic species Abeliophyllum distichum and Forsythia ovata (Oleaceae).</title>
        <authorList>
            <person name="Jang H."/>
        </authorList>
    </citation>
    <scope>NUCLEOTIDE SEQUENCE [LARGE SCALE GENOMIC DNA]</scope>
</reference>
<evidence type="ECO:0000256" key="6">
    <source>
        <dbReference type="ARBA" id="ARBA00022737"/>
    </source>
</evidence>
<keyword evidence="3" id="KW-0433">Leucine-rich repeat</keyword>
<comment type="subcellular location">
    <subcellularLocation>
        <location evidence="1">Membrane</location>
        <topology evidence="1">Single-pass type I membrane protein</topology>
    </subcellularLocation>
</comment>
<evidence type="ECO:0000256" key="10">
    <source>
        <dbReference type="ARBA" id="ARBA00023180"/>
    </source>
</evidence>
<proteinExistence type="inferred from homology"/>
<dbReference type="InterPro" id="IPR051716">
    <property type="entry name" value="Plant_RL_S/T_kinase"/>
</dbReference>
<comment type="similarity">
    <text evidence="2">Belongs to the RLP family.</text>
</comment>
<dbReference type="Pfam" id="PF00560">
    <property type="entry name" value="LRR_1"/>
    <property type="match status" value="1"/>
</dbReference>
<dbReference type="GO" id="GO:0016301">
    <property type="term" value="F:kinase activity"/>
    <property type="evidence" value="ECO:0007669"/>
    <property type="project" value="UniProtKB-KW"/>
</dbReference>
<evidence type="ECO:0000256" key="3">
    <source>
        <dbReference type="ARBA" id="ARBA00022614"/>
    </source>
</evidence>
<accession>A0ABD1P7D1</accession>
<evidence type="ECO:0000256" key="4">
    <source>
        <dbReference type="ARBA" id="ARBA00022692"/>
    </source>
</evidence>
<evidence type="ECO:0000313" key="12">
    <source>
        <dbReference type="Proteomes" id="UP001604277"/>
    </source>
</evidence>
<evidence type="ECO:0000256" key="7">
    <source>
        <dbReference type="ARBA" id="ARBA00022989"/>
    </source>
</evidence>
<name>A0ABD1P7D1_9LAMI</name>
<evidence type="ECO:0000256" key="2">
    <source>
        <dbReference type="ARBA" id="ARBA00009592"/>
    </source>
</evidence>
<keyword evidence="4" id="KW-0812">Transmembrane</keyword>
<sequence length="248" mass="26303">MLTGSVPSTFVNLSGLTHLDLSSNALTGGLPASLSSMVNLVGLYVQQNRLSGPLDELFKKSIERRIEIVNLSCNVFSGFLPKSFGNMSYLTLLDLHINGFTGEVPPEFGNLAQLEYLDISGNKLCGQIPDEICSVQNLFFLDFSDNRLEGRIPSNGICSNLTKASLDGNKDLCGGIVGLRSSTLLLSSLKESDSATFSSSTAVASFSPSTTDFPTFSTSGSGYGGPSFSTTAVMGVSATTKKQSQHRK</sequence>
<dbReference type="InterPro" id="IPR032675">
    <property type="entry name" value="LRR_dom_sf"/>
</dbReference>
<evidence type="ECO:0000256" key="1">
    <source>
        <dbReference type="ARBA" id="ARBA00004479"/>
    </source>
</evidence>
<dbReference type="InterPro" id="IPR001611">
    <property type="entry name" value="Leu-rich_rpt"/>
</dbReference>
<evidence type="ECO:0000256" key="8">
    <source>
        <dbReference type="ARBA" id="ARBA00023136"/>
    </source>
</evidence>
<keyword evidence="6" id="KW-0677">Repeat</keyword>
<dbReference type="PANTHER" id="PTHR48053:SF71">
    <property type="entry name" value="LEUCINE RICH REPEAT FAMILY PROTEIN, EXPRESSED"/>
    <property type="match status" value="1"/>
</dbReference>
<comment type="caution">
    <text evidence="11">The sequence shown here is derived from an EMBL/GenBank/DDBJ whole genome shotgun (WGS) entry which is preliminary data.</text>
</comment>
<keyword evidence="9 11" id="KW-0675">Receptor</keyword>
<keyword evidence="11" id="KW-0418">Kinase</keyword>
<dbReference type="PANTHER" id="PTHR48053">
    <property type="entry name" value="LEUCINE RICH REPEAT FAMILY PROTEIN, EXPRESSED"/>
    <property type="match status" value="1"/>
</dbReference>
<keyword evidence="8" id="KW-0472">Membrane</keyword>
<keyword evidence="5" id="KW-0732">Signal</keyword>
<dbReference type="Pfam" id="PF13855">
    <property type="entry name" value="LRR_8"/>
    <property type="match status" value="2"/>
</dbReference>
<gene>
    <name evidence="11" type="ORF">Fot_54515</name>
</gene>